<evidence type="ECO:0000313" key="1">
    <source>
        <dbReference type="EMBL" id="KAJ3529136.1"/>
    </source>
</evidence>
<protein>
    <submittedName>
        <fullName evidence="1">Uncharacterized protein</fullName>
    </submittedName>
</protein>
<gene>
    <name evidence="1" type="ORF">NM688_g7895</name>
</gene>
<evidence type="ECO:0000313" key="2">
    <source>
        <dbReference type="Proteomes" id="UP001148662"/>
    </source>
</evidence>
<keyword evidence="2" id="KW-1185">Reference proteome</keyword>
<dbReference type="Proteomes" id="UP001148662">
    <property type="component" value="Unassembled WGS sequence"/>
</dbReference>
<dbReference type="EMBL" id="JANHOG010001966">
    <property type="protein sequence ID" value="KAJ3529136.1"/>
    <property type="molecule type" value="Genomic_DNA"/>
</dbReference>
<organism evidence="1 2">
    <name type="scientific">Phlebia brevispora</name>
    <dbReference type="NCBI Taxonomy" id="194682"/>
    <lineage>
        <taxon>Eukaryota</taxon>
        <taxon>Fungi</taxon>
        <taxon>Dikarya</taxon>
        <taxon>Basidiomycota</taxon>
        <taxon>Agaricomycotina</taxon>
        <taxon>Agaricomycetes</taxon>
        <taxon>Polyporales</taxon>
        <taxon>Meruliaceae</taxon>
        <taxon>Phlebia</taxon>
    </lineage>
</organism>
<accession>A0ACC1RZY2</accession>
<proteinExistence type="predicted"/>
<sequence>MVVFDDSNNDLYLLTAFIVATRLEALKDAMSITQGIYGTTRYPGLRPRHTLSLLFLPQRLAMMRIPSLPNLLGLGILRSCPIIYSAARFYKVPLHPPPFYGGLPGIRTKTTKARKPTELYTDASVVRGAAGVSVISLSKTGEPIMHYQVHFPPPCKLNSNDAEFCGAILGIHVFQNGLRKPGILRTDHKAIVDVARAKAKARGNWPKLYLAANQAYEQRHPGTLAVERVRGHSGDVGNEYADKAARAVACDPSLATKSPLPDTVRALAFPNGKLPKKD</sequence>
<name>A0ACC1RZY2_9APHY</name>
<reference evidence="1" key="1">
    <citation type="submission" date="2022-07" db="EMBL/GenBank/DDBJ databases">
        <title>Genome Sequence of Phlebia brevispora.</title>
        <authorList>
            <person name="Buettner E."/>
        </authorList>
    </citation>
    <scope>NUCLEOTIDE SEQUENCE</scope>
    <source>
        <strain evidence="1">MPL23</strain>
    </source>
</reference>
<comment type="caution">
    <text evidence="1">The sequence shown here is derived from an EMBL/GenBank/DDBJ whole genome shotgun (WGS) entry which is preliminary data.</text>
</comment>